<protein>
    <submittedName>
        <fullName evidence="2">Uncharacterized protein</fullName>
    </submittedName>
</protein>
<accession>A0AAN8K027</accession>
<evidence type="ECO:0000313" key="2">
    <source>
        <dbReference type="EMBL" id="KAK6186636.1"/>
    </source>
</evidence>
<organism evidence="2 3">
    <name type="scientific">Patella caerulea</name>
    <name type="common">Rayed Mediterranean limpet</name>
    <dbReference type="NCBI Taxonomy" id="87958"/>
    <lineage>
        <taxon>Eukaryota</taxon>
        <taxon>Metazoa</taxon>
        <taxon>Spiralia</taxon>
        <taxon>Lophotrochozoa</taxon>
        <taxon>Mollusca</taxon>
        <taxon>Gastropoda</taxon>
        <taxon>Patellogastropoda</taxon>
        <taxon>Patelloidea</taxon>
        <taxon>Patellidae</taxon>
        <taxon>Patella</taxon>
    </lineage>
</organism>
<feature type="region of interest" description="Disordered" evidence="1">
    <location>
        <begin position="68"/>
        <end position="98"/>
    </location>
</feature>
<gene>
    <name evidence="2" type="ORF">SNE40_005925</name>
</gene>
<evidence type="ECO:0000256" key="1">
    <source>
        <dbReference type="SAM" id="MobiDB-lite"/>
    </source>
</evidence>
<dbReference type="Proteomes" id="UP001347796">
    <property type="component" value="Unassembled WGS sequence"/>
</dbReference>
<proteinExistence type="predicted"/>
<feature type="compositionally biased region" description="Polar residues" evidence="1">
    <location>
        <begin position="89"/>
        <end position="98"/>
    </location>
</feature>
<comment type="caution">
    <text evidence="2">The sequence shown here is derived from an EMBL/GenBank/DDBJ whole genome shotgun (WGS) entry which is preliminary data.</text>
</comment>
<evidence type="ECO:0000313" key="3">
    <source>
        <dbReference type="Proteomes" id="UP001347796"/>
    </source>
</evidence>
<dbReference type="AlphaFoldDB" id="A0AAN8K027"/>
<dbReference type="EMBL" id="JAZGQO010000005">
    <property type="protein sequence ID" value="KAK6186636.1"/>
    <property type="molecule type" value="Genomic_DNA"/>
</dbReference>
<sequence length="98" mass="11305">MIWERCPKTTFVGRRRLELAINDATISFNEGELARLTMFEVLKLSAGRYLKVGLNLLDQKRLKNAYVPGQNRTLKARRARAQQSKAQQNDQNYSSGKY</sequence>
<name>A0AAN8K027_PATCE</name>
<keyword evidence="3" id="KW-1185">Reference proteome</keyword>
<reference evidence="2 3" key="1">
    <citation type="submission" date="2024-01" db="EMBL/GenBank/DDBJ databases">
        <title>The genome of the rayed Mediterranean limpet Patella caerulea (Linnaeus, 1758).</title>
        <authorList>
            <person name="Anh-Thu Weber A."/>
            <person name="Halstead-Nussloch G."/>
        </authorList>
    </citation>
    <scope>NUCLEOTIDE SEQUENCE [LARGE SCALE GENOMIC DNA]</scope>
    <source>
        <strain evidence="2">AATW-2023a</strain>
        <tissue evidence="2">Whole specimen</tissue>
    </source>
</reference>